<dbReference type="EMBL" id="ASPP01035180">
    <property type="protein sequence ID" value="ETO02669.1"/>
    <property type="molecule type" value="Genomic_DNA"/>
</dbReference>
<dbReference type="Proteomes" id="UP000023152">
    <property type="component" value="Unassembled WGS sequence"/>
</dbReference>
<accession>X6LM12</accession>
<comment type="caution">
    <text evidence="1">The sequence shown here is derived from an EMBL/GenBank/DDBJ whole genome shotgun (WGS) entry which is preliminary data.</text>
</comment>
<evidence type="ECO:0000313" key="2">
    <source>
        <dbReference type="Proteomes" id="UP000023152"/>
    </source>
</evidence>
<protein>
    <submittedName>
        <fullName evidence="1">Uncharacterized protein</fullName>
    </submittedName>
</protein>
<gene>
    <name evidence="1" type="ORF">RFI_34749</name>
</gene>
<dbReference type="AlphaFoldDB" id="X6LM12"/>
<evidence type="ECO:0000313" key="1">
    <source>
        <dbReference type="EMBL" id="ETO02669.1"/>
    </source>
</evidence>
<keyword evidence="2" id="KW-1185">Reference proteome</keyword>
<name>X6LM12_RETFI</name>
<organism evidence="1 2">
    <name type="scientific">Reticulomyxa filosa</name>
    <dbReference type="NCBI Taxonomy" id="46433"/>
    <lineage>
        <taxon>Eukaryota</taxon>
        <taxon>Sar</taxon>
        <taxon>Rhizaria</taxon>
        <taxon>Retaria</taxon>
        <taxon>Foraminifera</taxon>
        <taxon>Monothalamids</taxon>
        <taxon>Reticulomyxidae</taxon>
        <taxon>Reticulomyxa</taxon>
    </lineage>
</organism>
<reference evidence="1 2" key="1">
    <citation type="journal article" date="2013" name="Curr. Biol.">
        <title>The Genome of the Foraminiferan Reticulomyxa filosa.</title>
        <authorList>
            <person name="Glockner G."/>
            <person name="Hulsmann N."/>
            <person name="Schleicher M."/>
            <person name="Noegel A.A."/>
            <person name="Eichinger L."/>
            <person name="Gallinger C."/>
            <person name="Pawlowski J."/>
            <person name="Sierra R."/>
            <person name="Euteneuer U."/>
            <person name="Pillet L."/>
            <person name="Moustafa A."/>
            <person name="Platzer M."/>
            <person name="Groth M."/>
            <person name="Szafranski K."/>
            <person name="Schliwa M."/>
        </authorList>
    </citation>
    <scope>NUCLEOTIDE SEQUENCE [LARGE SCALE GENOMIC DNA]</scope>
</reference>
<proteinExistence type="predicted"/>
<sequence length="104" mass="12115">MQISAMWNHQIDLNLIYLILNDTQGKIDLTIACLSTFETWKLQSNNIKKYEKNKKEFIEKRCCNDDINLLSIFASEKRVHRGTAIEMAVNHTVNNGMPFVKKNK</sequence>